<reference evidence="4" key="1">
    <citation type="submission" date="2023-07" db="EMBL/GenBank/DDBJ databases">
        <title>Description of three actinobacteria isolated from air of manufacturing shop in a pharmaceutical factory.</title>
        <authorList>
            <person name="Zhang D.-F."/>
        </authorList>
    </citation>
    <scope>NUCLEOTIDE SEQUENCE [LARGE SCALE GENOMIC DNA]</scope>
    <source>
        <strain evidence="4">CCTCC AB 207010</strain>
    </source>
</reference>
<feature type="transmembrane region" description="Helical" evidence="1">
    <location>
        <begin position="189"/>
        <end position="208"/>
    </location>
</feature>
<dbReference type="InterPro" id="IPR012429">
    <property type="entry name" value="HGSNAT_cat"/>
</dbReference>
<feature type="transmembrane region" description="Helical" evidence="1">
    <location>
        <begin position="45"/>
        <end position="71"/>
    </location>
</feature>
<dbReference type="EMBL" id="JAVKGT010000011">
    <property type="protein sequence ID" value="MDR5711609.1"/>
    <property type="molecule type" value="Genomic_DNA"/>
</dbReference>
<evidence type="ECO:0000259" key="2">
    <source>
        <dbReference type="Pfam" id="PF07786"/>
    </source>
</evidence>
<feature type="transmembrane region" description="Helical" evidence="1">
    <location>
        <begin position="130"/>
        <end position="148"/>
    </location>
</feature>
<dbReference type="RefSeq" id="WP_310536992.1">
    <property type="nucleotide sequence ID" value="NZ_BAAAOC010000009.1"/>
</dbReference>
<evidence type="ECO:0000313" key="3">
    <source>
        <dbReference type="EMBL" id="MDR5711609.1"/>
    </source>
</evidence>
<accession>A0ABU1FSH3</accession>
<evidence type="ECO:0000256" key="1">
    <source>
        <dbReference type="SAM" id="Phobius"/>
    </source>
</evidence>
<feature type="transmembrane region" description="Helical" evidence="1">
    <location>
        <begin position="323"/>
        <end position="344"/>
    </location>
</feature>
<gene>
    <name evidence="3" type="ORF">RH857_05610</name>
</gene>
<dbReference type="Proteomes" id="UP001260872">
    <property type="component" value="Unassembled WGS sequence"/>
</dbReference>
<dbReference type="InterPro" id="IPR052529">
    <property type="entry name" value="Bact_Transport_Assoc"/>
</dbReference>
<feature type="transmembrane region" description="Helical" evidence="1">
    <location>
        <begin position="12"/>
        <end position="33"/>
    </location>
</feature>
<feature type="transmembrane region" description="Helical" evidence="1">
    <location>
        <begin position="83"/>
        <end position="100"/>
    </location>
</feature>
<feature type="transmembrane region" description="Helical" evidence="1">
    <location>
        <begin position="356"/>
        <end position="373"/>
    </location>
</feature>
<keyword evidence="1" id="KW-1133">Transmembrane helix</keyword>
<keyword evidence="1" id="KW-0472">Membrane</keyword>
<organism evidence="3 4">
    <name type="scientific">Nesterenkonia flava</name>
    <dbReference type="NCBI Taxonomy" id="469799"/>
    <lineage>
        <taxon>Bacteria</taxon>
        <taxon>Bacillati</taxon>
        <taxon>Actinomycetota</taxon>
        <taxon>Actinomycetes</taxon>
        <taxon>Micrococcales</taxon>
        <taxon>Micrococcaceae</taxon>
        <taxon>Nesterenkonia</taxon>
    </lineage>
</organism>
<feature type="domain" description="Heparan-alpha-glucosaminide N-acetyltransferase catalytic" evidence="2">
    <location>
        <begin position="12"/>
        <end position="222"/>
    </location>
</feature>
<keyword evidence="1" id="KW-0812">Transmembrane</keyword>
<sequence length="401" mass="42899">MSPRITRSTRRRLFGVDAARGLALIGMMVVHVLPTTDPSTGEATWAGLAFAGKSAALFAVLAGVGLALLSAGADARLVWSRKVIAVRAVLIILIGLGIAALDHGVAVILVNYGVLFLLALPFLRLGARALFALAGAWVLAAPALYWWLHNTLRESVERFPSDWRLWHSPGVEDVLTPGLLGTDLALTGYYPLLLWPAYLFAGMALGRLDLKRTTTAMRLAGLGLIGAVLTSIVGRLTMWLSDVRFHMMSTSGWTEEAVLGELQTGTHHLPLITDPVWFLLITPHQGSTLDLLHTLSVAVAVLGFCLLLASLLKGPLKWPLAPLADAGAMPLTLYVGHLVVLHYWRPEGAPLHDVDPATLVWIFLLSFLVLGLVKSMLGRRGPLEALTHAAGVAVAGPAPGR</sequence>
<evidence type="ECO:0000313" key="4">
    <source>
        <dbReference type="Proteomes" id="UP001260872"/>
    </source>
</evidence>
<keyword evidence="4" id="KW-1185">Reference proteome</keyword>
<feature type="transmembrane region" description="Helical" evidence="1">
    <location>
        <begin position="106"/>
        <end position="123"/>
    </location>
</feature>
<dbReference type="PANTHER" id="PTHR30590:SF3">
    <property type="entry name" value="HYPOTHETICAL MEMBRANE SPANNING PROTEIN"/>
    <property type="match status" value="1"/>
</dbReference>
<feature type="transmembrane region" description="Helical" evidence="1">
    <location>
        <begin position="291"/>
        <end position="311"/>
    </location>
</feature>
<dbReference type="PANTHER" id="PTHR30590">
    <property type="entry name" value="INNER MEMBRANE PROTEIN"/>
    <property type="match status" value="1"/>
</dbReference>
<comment type="caution">
    <text evidence="3">The sequence shown here is derived from an EMBL/GenBank/DDBJ whole genome shotgun (WGS) entry which is preliminary data.</text>
</comment>
<protein>
    <submittedName>
        <fullName evidence="3">Heparan-alpha-glucosaminide N-acetyltransferase domain-containing protein</fullName>
    </submittedName>
</protein>
<proteinExistence type="predicted"/>
<feature type="transmembrane region" description="Helical" evidence="1">
    <location>
        <begin position="220"/>
        <end position="240"/>
    </location>
</feature>
<dbReference type="Pfam" id="PF07786">
    <property type="entry name" value="HGSNAT_cat"/>
    <property type="match status" value="1"/>
</dbReference>
<name>A0ABU1FSH3_9MICC</name>